<dbReference type="InterPro" id="IPR036852">
    <property type="entry name" value="Peptidase_S8/S53_dom_sf"/>
</dbReference>
<dbReference type="InterPro" id="IPR050131">
    <property type="entry name" value="Peptidase_S8_subtilisin-like"/>
</dbReference>
<keyword evidence="4" id="KW-0720">Serine protease</keyword>
<dbReference type="Gene3D" id="3.40.50.200">
    <property type="entry name" value="Peptidase S8/S53 domain"/>
    <property type="match status" value="1"/>
</dbReference>
<feature type="transmembrane region" description="Helical" evidence="7">
    <location>
        <begin position="376"/>
        <end position="396"/>
    </location>
</feature>
<name>A0ABT1HUY8_STRSD</name>
<accession>A0ABT1HUY8</accession>
<evidence type="ECO:0000256" key="4">
    <source>
        <dbReference type="ARBA" id="ARBA00022825"/>
    </source>
</evidence>
<evidence type="ECO:0000256" key="5">
    <source>
        <dbReference type="PROSITE-ProRule" id="PRU01240"/>
    </source>
</evidence>
<dbReference type="InterPro" id="IPR000209">
    <property type="entry name" value="Peptidase_S8/S53_dom"/>
</dbReference>
<evidence type="ECO:0000256" key="6">
    <source>
        <dbReference type="SAM" id="MobiDB-lite"/>
    </source>
</evidence>
<keyword evidence="2 9" id="KW-0645">Protease</keyword>
<comment type="caution">
    <text evidence="9">The sequence shown here is derived from an EMBL/GenBank/DDBJ whole genome shotgun (WGS) entry which is preliminary data.</text>
</comment>
<gene>
    <name evidence="9" type="ORF">LX15_003012</name>
</gene>
<dbReference type="PRINTS" id="PR00723">
    <property type="entry name" value="SUBTILISIN"/>
</dbReference>
<feature type="domain" description="Peptidase S8/S53" evidence="8">
    <location>
        <begin position="84"/>
        <end position="330"/>
    </location>
</feature>
<dbReference type="PANTHER" id="PTHR43806:SF11">
    <property type="entry name" value="CEREVISIN-RELATED"/>
    <property type="match status" value="1"/>
</dbReference>
<evidence type="ECO:0000259" key="8">
    <source>
        <dbReference type="Pfam" id="PF00082"/>
    </source>
</evidence>
<evidence type="ECO:0000256" key="7">
    <source>
        <dbReference type="SAM" id="Phobius"/>
    </source>
</evidence>
<evidence type="ECO:0000256" key="3">
    <source>
        <dbReference type="ARBA" id="ARBA00022801"/>
    </source>
</evidence>
<dbReference type="Proteomes" id="UP001205311">
    <property type="component" value="Unassembled WGS sequence"/>
</dbReference>
<evidence type="ECO:0000313" key="10">
    <source>
        <dbReference type="Proteomes" id="UP001205311"/>
    </source>
</evidence>
<dbReference type="EMBL" id="JAMTCP010000015">
    <property type="protein sequence ID" value="MCP2259311.1"/>
    <property type="molecule type" value="Genomic_DNA"/>
</dbReference>
<evidence type="ECO:0000313" key="9">
    <source>
        <dbReference type="EMBL" id="MCP2259311.1"/>
    </source>
</evidence>
<dbReference type="InterPro" id="IPR015500">
    <property type="entry name" value="Peptidase_S8_subtilisin-rel"/>
</dbReference>
<reference evidence="9 10" key="1">
    <citation type="submission" date="2022-06" db="EMBL/GenBank/DDBJ databases">
        <title>Genomic Encyclopedia of Archaeal and Bacterial Type Strains, Phase II (KMG-II): from individual species to whole genera.</title>
        <authorList>
            <person name="Goeker M."/>
        </authorList>
    </citation>
    <scope>NUCLEOTIDE SEQUENCE [LARGE SCALE GENOMIC DNA]</scope>
    <source>
        <strain evidence="9 10">DSM 40477</strain>
    </source>
</reference>
<keyword evidence="7" id="KW-0472">Membrane</keyword>
<comment type="caution">
    <text evidence="5">Lacks conserved residue(s) required for the propagation of feature annotation.</text>
</comment>
<keyword evidence="7" id="KW-0812">Transmembrane</keyword>
<dbReference type="GO" id="GO:0008233">
    <property type="term" value="F:peptidase activity"/>
    <property type="evidence" value="ECO:0007669"/>
    <property type="project" value="UniProtKB-KW"/>
</dbReference>
<evidence type="ECO:0000256" key="2">
    <source>
        <dbReference type="ARBA" id="ARBA00022670"/>
    </source>
</evidence>
<keyword evidence="3" id="KW-0378">Hydrolase</keyword>
<dbReference type="GO" id="GO:0006508">
    <property type="term" value="P:proteolysis"/>
    <property type="evidence" value="ECO:0007669"/>
    <property type="project" value="UniProtKB-KW"/>
</dbReference>
<protein>
    <submittedName>
        <fullName evidence="9">Serine protease, subtilisin family</fullName>
    </submittedName>
</protein>
<sequence length="406" mass="40391">MTRMASMTRMTRMASMTRMTPMAPMATRCGGVLLTALVVGACTVAGERPAVAAQCAAPAGVYRDPVGWATRLVDPARIWPLTTGAGQVVAVVGTGVDAGNAQLAGGQLLPGPDNQDCDGRGTFAAGIVAARPDPSTTFSGIAPGARVLALRAAESTTEGPAEGEPDAVAGAITRAADSGASVILVVTPTRRSSPALEAAVRHALARNSVVVSSVVGDKPDARSYPAALPGVVAVTGIDQSGTPVPAESGDHVSIAAPGKDLAGTSAGAGGRIGHRWGVADPALSAASVAATVALLRAYRPGLTPSQVVTRLTATAVRPPQGVRDSRLGWGVLNAYAAVAAEGLDGPAPSAGPSERAGTVAPAAGPPSLPPQPRLPGALALLAVVVAALAAPVALLVRRGRARRWRA</sequence>
<dbReference type="Pfam" id="PF00082">
    <property type="entry name" value="Peptidase_S8"/>
    <property type="match status" value="1"/>
</dbReference>
<dbReference type="PROSITE" id="PS51892">
    <property type="entry name" value="SUBTILASE"/>
    <property type="match status" value="1"/>
</dbReference>
<evidence type="ECO:0000256" key="1">
    <source>
        <dbReference type="ARBA" id="ARBA00011073"/>
    </source>
</evidence>
<dbReference type="SUPFAM" id="SSF52743">
    <property type="entry name" value="Subtilisin-like"/>
    <property type="match status" value="1"/>
</dbReference>
<feature type="region of interest" description="Disordered" evidence="6">
    <location>
        <begin position="346"/>
        <end position="368"/>
    </location>
</feature>
<keyword evidence="10" id="KW-1185">Reference proteome</keyword>
<proteinExistence type="inferred from homology"/>
<dbReference type="PANTHER" id="PTHR43806">
    <property type="entry name" value="PEPTIDASE S8"/>
    <property type="match status" value="1"/>
</dbReference>
<keyword evidence="7" id="KW-1133">Transmembrane helix</keyword>
<comment type="similarity">
    <text evidence="1 5">Belongs to the peptidase S8 family.</text>
</comment>
<organism evidence="9 10">
    <name type="scientific">Streptoalloteichus tenebrarius (strain ATCC 17920 / DSM 40477 / JCM 4838 / CBS 697.72 / NBRC 16177 / NCIMB 11028 / NRRL B-12390 / A12253. 1 / ISP 5477)</name>
    <name type="common">Streptomyces tenebrarius</name>
    <dbReference type="NCBI Taxonomy" id="1933"/>
    <lineage>
        <taxon>Bacteria</taxon>
        <taxon>Bacillati</taxon>
        <taxon>Actinomycetota</taxon>
        <taxon>Actinomycetes</taxon>
        <taxon>Pseudonocardiales</taxon>
        <taxon>Pseudonocardiaceae</taxon>
        <taxon>Streptoalloteichus</taxon>
    </lineage>
</organism>